<name>A0ACC0ABK7_CATRO</name>
<accession>A0ACC0ABK7</accession>
<organism evidence="1 2">
    <name type="scientific">Catharanthus roseus</name>
    <name type="common">Madagascar periwinkle</name>
    <name type="synonym">Vinca rosea</name>
    <dbReference type="NCBI Taxonomy" id="4058"/>
    <lineage>
        <taxon>Eukaryota</taxon>
        <taxon>Viridiplantae</taxon>
        <taxon>Streptophyta</taxon>
        <taxon>Embryophyta</taxon>
        <taxon>Tracheophyta</taxon>
        <taxon>Spermatophyta</taxon>
        <taxon>Magnoliopsida</taxon>
        <taxon>eudicotyledons</taxon>
        <taxon>Gunneridae</taxon>
        <taxon>Pentapetalae</taxon>
        <taxon>asterids</taxon>
        <taxon>lamiids</taxon>
        <taxon>Gentianales</taxon>
        <taxon>Apocynaceae</taxon>
        <taxon>Rauvolfioideae</taxon>
        <taxon>Vinceae</taxon>
        <taxon>Catharanthinae</taxon>
        <taxon>Catharanthus</taxon>
    </lineage>
</organism>
<proteinExistence type="predicted"/>
<reference evidence="2" key="1">
    <citation type="journal article" date="2023" name="Nat. Plants">
        <title>Single-cell RNA sequencing provides a high-resolution roadmap for understanding the multicellular compartmentation of specialized metabolism.</title>
        <authorList>
            <person name="Sun S."/>
            <person name="Shen X."/>
            <person name="Li Y."/>
            <person name="Li Y."/>
            <person name="Wang S."/>
            <person name="Li R."/>
            <person name="Zhang H."/>
            <person name="Shen G."/>
            <person name="Guo B."/>
            <person name="Wei J."/>
            <person name="Xu J."/>
            <person name="St-Pierre B."/>
            <person name="Chen S."/>
            <person name="Sun C."/>
        </authorList>
    </citation>
    <scope>NUCLEOTIDE SEQUENCE [LARGE SCALE GENOMIC DNA]</scope>
</reference>
<evidence type="ECO:0000313" key="1">
    <source>
        <dbReference type="EMBL" id="KAI5658332.1"/>
    </source>
</evidence>
<dbReference type="Proteomes" id="UP001060085">
    <property type="component" value="Linkage Group LG06"/>
</dbReference>
<dbReference type="EMBL" id="CM044706">
    <property type="protein sequence ID" value="KAI5658332.1"/>
    <property type="molecule type" value="Genomic_DNA"/>
</dbReference>
<keyword evidence="2" id="KW-1185">Reference proteome</keyword>
<gene>
    <name evidence="1" type="ORF">M9H77_27125</name>
</gene>
<protein>
    <submittedName>
        <fullName evidence="1">Uncharacterized protein</fullName>
    </submittedName>
</protein>
<sequence>MTTTSENWKLFVHNRRHNHKIVVYSHGHAQAARLTEEQLQQTEQFSKSHVPPCNILRFFREQDKIYNVVAKIKRNRMQGRNTVEEVLRLSAERGYTVFHRNRKENNVLSNIVFAHSTLIAMIRTWSYVLIMDTTYKTNKVIYFLRYNIPLLECVGMTPTGKNFIVVTTFIRHIDQNVLAKLTEIVKDEEVAQRFVNGS</sequence>
<comment type="caution">
    <text evidence="1">The sequence shown here is derived from an EMBL/GenBank/DDBJ whole genome shotgun (WGS) entry which is preliminary data.</text>
</comment>
<evidence type="ECO:0000313" key="2">
    <source>
        <dbReference type="Proteomes" id="UP001060085"/>
    </source>
</evidence>